<sequence length="227" mass="25392">MAMNMKQRAAQSIYNICLLICRLVMMNLLWIAYTLLGLVVFGIVPATITVVEVFRAYEREGDAFAWAKRSWQYYKANIKRFWLLSAGFSLVMVSGVLSWQVLEFQSNPFAWVLLIVLVYLFGLVLPFAAANEANFDITRLALVKNSLQLPLMWPLTSLKILAVEVAVTAICWMVPGLLPIFAVSVPLFLASAFLTVRWNKQLKSIGSPLLPIAAEQDRNQGGSVATM</sequence>
<protein>
    <recommendedName>
        <fullName evidence="4">DUF624 domain-containing protein</fullName>
    </recommendedName>
</protein>
<keyword evidence="1" id="KW-0812">Transmembrane</keyword>
<feature type="transmembrane region" description="Helical" evidence="1">
    <location>
        <begin position="12"/>
        <end position="32"/>
    </location>
</feature>
<evidence type="ECO:0008006" key="4">
    <source>
        <dbReference type="Google" id="ProtNLM"/>
    </source>
</evidence>
<keyword evidence="3" id="KW-1185">Reference proteome</keyword>
<name>A0A7Y0EPM6_9BIFI</name>
<dbReference type="Pfam" id="PF04854">
    <property type="entry name" value="DUF624"/>
    <property type="match status" value="1"/>
</dbReference>
<evidence type="ECO:0000256" key="1">
    <source>
        <dbReference type="SAM" id="Phobius"/>
    </source>
</evidence>
<dbReference type="AlphaFoldDB" id="A0A7Y0EPM6"/>
<feature type="transmembrane region" description="Helical" evidence="1">
    <location>
        <begin position="108"/>
        <end position="130"/>
    </location>
</feature>
<dbReference type="Proteomes" id="UP000532194">
    <property type="component" value="Unassembled WGS sequence"/>
</dbReference>
<proteinExistence type="predicted"/>
<evidence type="ECO:0000313" key="3">
    <source>
        <dbReference type="Proteomes" id="UP000532194"/>
    </source>
</evidence>
<gene>
    <name evidence="2" type="ORF">G1C95_1303</name>
</gene>
<feature type="transmembrane region" description="Helical" evidence="1">
    <location>
        <begin position="151"/>
        <end position="170"/>
    </location>
</feature>
<dbReference type="RefSeq" id="WP_169172141.1">
    <property type="nucleotide sequence ID" value="NZ_JAAIII010000003.1"/>
</dbReference>
<keyword evidence="1" id="KW-1133">Transmembrane helix</keyword>
<evidence type="ECO:0000313" key="2">
    <source>
        <dbReference type="EMBL" id="NMM94116.1"/>
    </source>
</evidence>
<organism evidence="2 3">
    <name type="scientific">Bifidobacterium oedipodis</name>
    <dbReference type="NCBI Taxonomy" id="2675322"/>
    <lineage>
        <taxon>Bacteria</taxon>
        <taxon>Bacillati</taxon>
        <taxon>Actinomycetota</taxon>
        <taxon>Actinomycetes</taxon>
        <taxon>Bifidobacteriales</taxon>
        <taxon>Bifidobacteriaceae</taxon>
        <taxon>Bifidobacterium</taxon>
    </lineage>
</organism>
<dbReference type="InterPro" id="IPR006938">
    <property type="entry name" value="DUF624"/>
</dbReference>
<comment type="caution">
    <text evidence="2">The sequence shown here is derived from an EMBL/GenBank/DDBJ whole genome shotgun (WGS) entry which is preliminary data.</text>
</comment>
<feature type="transmembrane region" description="Helical" evidence="1">
    <location>
        <begin position="38"/>
        <end position="57"/>
    </location>
</feature>
<feature type="transmembrane region" description="Helical" evidence="1">
    <location>
        <begin position="176"/>
        <end position="196"/>
    </location>
</feature>
<keyword evidence="1" id="KW-0472">Membrane</keyword>
<reference evidence="2 3" key="1">
    <citation type="submission" date="2020-02" db="EMBL/GenBank/DDBJ databases">
        <title>Characterization of phylogenetic diversity of novel bifidobacterial species isolated in Czech ZOOs.</title>
        <authorList>
            <person name="Lugli G.A."/>
            <person name="Vera N.B."/>
            <person name="Ventura M."/>
        </authorList>
    </citation>
    <scope>NUCLEOTIDE SEQUENCE [LARGE SCALE GENOMIC DNA]</scope>
    <source>
        <strain evidence="2 3">DSM 109957</strain>
    </source>
</reference>
<accession>A0A7Y0EPM6</accession>
<dbReference type="EMBL" id="JAAIII010000003">
    <property type="protein sequence ID" value="NMM94116.1"/>
    <property type="molecule type" value="Genomic_DNA"/>
</dbReference>
<feature type="transmembrane region" description="Helical" evidence="1">
    <location>
        <begin position="78"/>
        <end position="102"/>
    </location>
</feature>